<evidence type="ECO:0000313" key="3">
    <source>
        <dbReference type="Proteomes" id="UP000053097"/>
    </source>
</evidence>
<evidence type="ECO:0000313" key="2">
    <source>
        <dbReference type="EMBL" id="EZA50813.1"/>
    </source>
</evidence>
<feature type="compositionally biased region" description="Polar residues" evidence="1">
    <location>
        <begin position="20"/>
        <end position="30"/>
    </location>
</feature>
<organism evidence="2 3">
    <name type="scientific">Ooceraea biroi</name>
    <name type="common">Clonal raider ant</name>
    <name type="synonym">Cerapachys biroi</name>
    <dbReference type="NCBI Taxonomy" id="2015173"/>
    <lineage>
        <taxon>Eukaryota</taxon>
        <taxon>Metazoa</taxon>
        <taxon>Ecdysozoa</taxon>
        <taxon>Arthropoda</taxon>
        <taxon>Hexapoda</taxon>
        <taxon>Insecta</taxon>
        <taxon>Pterygota</taxon>
        <taxon>Neoptera</taxon>
        <taxon>Endopterygota</taxon>
        <taxon>Hymenoptera</taxon>
        <taxon>Apocrita</taxon>
        <taxon>Aculeata</taxon>
        <taxon>Formicoidea</taxon>
        <taxon>Formicidae</taxon>
        <taxon>Dorylinae</taxon>
        <taxon>Ooceraea</taxon>
    </lineage>
</organism>
<sequence length="73" mass="8207">MQPLLGYTTPKKRKLKSHAVPTQNLDSTSEDVQVASSSVKRFHEFKVIPSVTSTTIQPEDQMEASTSRYSPHF</sequence>
<feature type="region of interest" description="Disordered" evidence="1">
    <location>
        <begin position="1"/>
        <end position="30"/>
    </location>
</feature>
<reference evidence="2 3" key="1">
    <citation type="journal article" date="2014" name="Curr. Biol.">
        <title>The genome of the clonal raider ant Cerapachys biroi.</title>
        <authorList>
            <person name="Oxley P.R."/>
            <person name="Ji L."/>
            <person name="Fetter-Pruneda I."/>
            <person name="McKenzie S.K."/>
            <person name="Li C."/>
            <person name="Hu H."/>
            <person name="Zhang G."/>
            <person name="Kronauer D.J."/>
        </authorList>
    </citation>
    <scope>NUCLEOTIDE SEQUENCE [LARGE SCALE GENOMIC DNA]</scope>
</reference>
<name>A0A026W475_OOCBI</name>
<protein>
    <submittedName>
        <fullName evidence="2">Uncharacterized protein</fullName>
    </submittedName>
</protein>
<dbReference type="Proteomes" id="UP000053097">
    <property type="component" value="Unassembled WGS sequence"/>
</dbReference>
<dbReference type="EMBL" id="KK107439">
    <property type="protein sequence ID" value="EZA50813.1"/>
    <property type="molecule type" value="Genomic_DNA"/>
</dbReference>
<keyword evidence="3" id="KW-1185">Reference proteome</keyword>
<dbReference type="OrthoDB" id="5982876at2759"/>
<gene>
    <name evidence="2" type="ORF">X777_11040</name>
</gene>
<accession>A0A026W475</accession>
<dbReference type="AlphaFoldDB" id="A0A026W475"/>
<feature type="region of interest" description="Disordered" evidence="1">
    <location>
        <begin position="54"/>
        <end position="73"/>
    </location>
</feature>
<evidence type="ECO:0000256" key="1">
    <source>
        <dbReference type="SAM" id="MobiDB-lite"/>
    </source>
</evidence>
<proteinExistence type="predicted"/>
<feature type="non-terminal residue" evidence="2">
    <location>
        <position position="73"/>
    </location>
</feature>
<dbReference type="OMA" id="NGRICSA"/>